<feature type="domain" description="F-box" evidence="1">
    <location>
        <begin position="25"/>
        <end position="75"/>
    </location>
</feature>
<evidence type="ECO:0000259" key="1">
    <source>
        <dbReference type="PROSITE" id="PS50181"/>
    </source>
</evidence>
<dbReference type="CDD" id="cd22160">
    <property type="entry name" value="F-box_AtFBL13-like"/>
    <property type="match status" value="1"/>
</dbReference>
<dbReference type="SMART" id="SM00256">
    <property type="entry name" value="FBOX"/>
    <property type="match status" value="1"/>
</dbReference>
<dbReference type="Gene3D" id="1.20.1280.50">
    <property type="match status" value="1"/>
</dbReference>
<dbReference type="PANTHER" id="PTHR31293:SF12">
    <property type="entry name" value="RNI-LIKE SUPERFAMILY PROTEIN"/>
    <property type="match status" value="1"/>
</dbReference>
<dbReference type="InterPro" id="IPR053781">
    <property type="entry name" value="F-box_AtFBL13-like"/>
</dbReference>
<dbReference type="EMBL" id="WJXA01000006">
    <property type="protein sequence ID" value="KAF7140550.1"/>
    <property type="molecule type" value="Genomic_DNA"/>
</dbReference>
<dbReference type="Pfam" id="PF00646">
    <property type="entry name" value="F-box"/>
    <property type="match status" value="1"/>
</dbReference>
<sequence length="434" mass="48927">MDLTPSKRHKPPTIPETPTAAAVKEDRISNLPDSILCHILSKLPTKTAIATAVVSSKWKHLFASIVNLSLVIDDAAPNNPQPNPNFVNFMYHLLTVTLRDVTCIEKFVLHCNHDYGNSHIDAWISTVLGLKVSSLTLFFHVENTGVSTESLFRCETLGDLLWCQHFYAEVPDTFFLPNLTRLFLALVKFPDSESFDIIISGCPVLDGSTYYWGMKLNSLLRAYIDVGPSDSMVENADDDEDVLEYDQNVAKLVAACCNVGFLYLSMPSVTVSYSPFLLCNAQLPTFQNLTELQLGDLNNHGWEFLPHLLESAPNLETLVLKRFMEHEGCFAKFESSIPNCVPACLSIHLRTIYFKEFNGEQDELELVSYFLTTAEVLRDVEFSFCSSLPIGKQYSTWSKLSSLQWCSKSKNCKIHFANVISMLQSFIEWMKSLK</sequence>
<dbReference type="InterPro" id="IPR055294">
    <property type="entry name" value="FBL60-like"/>
</dbReference>
<dbReference type="OrthoDB" id="612216at2759"/>
<gene>
    <name evidence="2" type="ORF">RHSIM_Rhsim06G0215100</name>
</gene>
<dbReference type="InterPro" id="IPR001810">
    <property type="entry name" value="F-box_dom"/>
</dbReference>
<name>A0A834LMK9_RHOSS</name>
<keyword evidence="3" id="KW-1185">Reference proteome</keyword>
<reference evidence="2" key="1">
    <citation type="submission" date="2019-11" db="EMBL/GenBank/DDBJ databases">
        <authorList>
            <person name="Liu Y."/>
            <person name="Hou J."/>
            <person name="Li T.-Q."/>
            <person name="Guan C.-H."/>
            <person name="Wu X."/>
            <person name="Wu H.-Z."/>
            <person name="Ling F."/>
            <person name="Zhang R."/>
            <person name="Shi X.-G."/>
            <person name="Ren J.-P."/>
            <person name="Chen E.-F."/>
            <person name="Sun J.-M."/>
        </authorList>
    </citation>
    <scope>NUCLEOTIDE SEQUENCE</scope>
    <source>
        <strain evidence="2">Adult_tree_wgs_1</strain>
        <tissue evidence="2">Leaves</tissue>
    </source>
</reference>
<evidence type="ECO:0000313" key="3">
    <source>
        <dbReference type="Proteomes" id="UP000626092"/>
    </source>
</evidence>
<organism evidence="2 3">
    <name type="scientific">Rhododendron simsii</name>
    <name type="common">Sims's rhododendron</name>
    <dbReference type="NCBI Taxonomy" id="118357"/>
    <lineage>
        <taxon>Eukaryota</taxon>
        <taxon>Viridiplantae</taxon>
        <taxon>Streptophyta</taxon>
        <taxon>Embryophyta</taxon>
        <taxon>Tracheophyta</taxon>
        <taxon>Spermatophyta</taxon>
        <taxon>Magnoliopsida</taxon>
        <taxon>eudicotyledons</taxon>
        <taxon>Gunneridae</taxon>
        <taxon>Pentapetalae</taxon>
        <taxon>asterids</taxon>
        <taxon>Ericales</taxon>
        <taxon>Ericaceae</taxon>
        <taxon>Ericoideae</taxon>
        <taxon>Rhodoreae</taxon>
        <taxon>Rhododendron</taxon>
    </lineage>
</organism>
<dbReference type="Proteomes" id="UP000626092">
    <property type="component" value="Unassembled WGS sequence"/>
</dbReference>
<protein>
    <recommendedName>
        <fullName evidence="1">F-box domain-containing protein</fullName>
    </recommendedName>
</protein>
<dbReference type="Pfam" id="PF08387">
    <property type="entry name" value="FBD"/>
    <property type="match status" value="1"/>
</dbReference>
<dbReference type="InterPro" id="IPR006566">
    <property type="entry name" value="FBD"/>
</dbReference>
<dbReference type="InterPro" id="IPR036047">
    <property type="entry name" value="F-box-like_dom_sf"/>
</dbReference>
<comment type="caution">
    <text evidence="2">The sequence shown here is derived from an EMBL/GenBank/DDBJ whole genome shotgun (WGS) entry which is preliminary data.</text>
</comment>
<dbReference type="PROSITE" id="PS50181">
    <property type="entry name" value="FBOX"/>
    <property type="match status" value="1"/>
</dbReference>
<evidence type="ECO:0000313" key="2">
    <source>
        <dbReference type="EMBL" id="KAF7140550.1"/>
    </source>
</evidence>
<proteinExistence type="predicted"/>
<dbReference type="SUPFAM" id="SSF81383">
    <property type="entry name" value="F-box domain"/>
    <property type="match status" value="1"/>
</dbReference>
<dbReference type="SMART" id="SM00579">
    <property type="entry name" value="FBD"/>
    <property type="match status" value="1"/>
</dbReference>
<accession>A0A834LMK9</accession>
<dbReference type="AlphaFoldDB" id="A0A834LMK9"/>
<dbReference type="PANTHER" id="PTHR31293">
    <property type="entry name" value="RNI-LIKE SUPERFAMILY PROTEIN"/>
    <property type="match status" value="1"/>
</dbReference>